<keyword evidence="5" id="KW-1185">Reference proteome</keyword>
<dbReference type="SMART" id="SM00950">
    <property type="entry name" value="Piwi"/>
    <property type="match status" value="1"/>
</dbReference>
<keyword evidence="2" id="KW-0812">Transmembrane</keyword>
<feature type="domain" description="Piwi" evidence="3">
    <location>
        <begin position="37"/>
        <end position="294"/>
    </location>
</feature>
<dbReference type="InterPro" id="IPR012337">
    <property type="entry name" value="RNaseH-like_sf"/>
</dbReference>
<dbReference type="PANTHER" id="PTHR22891">
    <property type="entry name" value="EUKARYOTIC TRANSLATION INITIATION FACTOR 2C"/>
    <property type="match status" value="1"/>
</dbReference>
<feature type="region of interest" description="Disordered" evidence="1">
    <location>
        <begin position="393"/>
        <end position="424"/>
    </location>
</feature>
<dbReference type="Gene3D" id="3.30.420.10">
    <property type="entry name" value="Ribonuclease H-like superfamily/Ribonuclease H"/>
    <property type="match status" value="1"/>
</dbReference>
<dbReference type="PROSITE" id="PS50822">
    <property type="entry name" value="PIWI"/>
    <property type="match status" value="1"/>
</dbReference>
<dbReference type="Pfam" id="PF02171">
    <property type="entry name" value="Piwi"/>
    <property type="match status" value="1"/>
</dbReference>
<dbReference type="EMBL" id="MDYN01000194">
    <property type="protein sequence ID" value="OQD73985.1"/>
    <property type="molecule type" value="Genomic_DNA"/>
</dbReference>
<comment type="caution">
    <text evidence="4">The sequence shown here is derived from an EMBL/GenBank/DDBJ whole genome shotgun (WGS) entry which is preliminary data.</text>
</comment>
<gene>
    <name evidence="4" type="ORF">PENANT_c194G09986</name>
</gene>
<name>A0A1V6PAI4_9EURO</name>
<protein>
    <recommendedName>
        <fullName evidence="3">Piwi domain-containing protein</fullName>
    </recommendedName>
</protein>
<organism evidence="4 5">
    <name type="scientific">Penicillium antarcticum</name>
    <dbReference type="NCBI Taxonomy" id="416450"/>
    <lineage>
        <taxon>Eukaryota</taxon>
        <taxon>Fungi</taxon>
        <taxon>Dikarya</taxon>
        <taxon>Ascomycota</taxon>
        <taxon>Pezizomycotina</taxon>
        <taxon>Eurotiomycetes</taxon>
        <taxon>Eurotiomycetidae</taxon>
        <taxon>Eurotiales</taxon>
        <taxon>Aspergillaceae</taxon>
        <taxon>Penicillium</taxon>
    </lineage>
</organism>
<keyword evidence="2" id="KW-1133">Transmembrane helix</keyword>
<reference evidence="5" key="1">
    <citation type="journal article" date="2017" name="Nat. Microbiol.">
        <title>Global analysis of biosynthetic gene clusters reveals vast potential of secondary metabolite production in Penicillium species.</title>
        <authorList>
            <person name="Nielsen J.C."/>
            <person name="Grijseels S."/>
            <person name="Prigent S."/>
            <person name="Ji B."/>
            <person name="Dainat J."/>
            <person name="Nielsen K.F."/>
            <person name="Frisvad J.C."/>
            <person name="Workman M."/>
            <person name="Nielsen J."/>
        </authorList>
    </citation>
    <scope>NUCLEOTIDE SEQUENCE [LARGE SCALE GENOMIC DNA]</scope>
    <source>
        <strain evidence="5">IBT 31811</strain>
    </source>
</reference>
<evidence type="ECO:0000256" key="2">
    <source>
        <dbReference type="SAM" id="Phobius"/>
    </source>
</evidence>
<dbReference type="SUPFAM" id="SSF53098">
    <property type="entry name" value="Ribonuclease H-like"/>
    <property type="match status" value="1"/>
</dbReference>
<sequence length="699" mass="76752">MFTPGSIPGRIIRFNKDHKVHIEDAISFLQEKYRPSIILVILSANAKKLGNIARLAYDVTYGIPAIELTHELLANSNQNWYARVGLMINLKLGGENHMVNSSDLSFFASGKTMIIGTNVAFARSASQGYFYTIAGLMVSSDSRLARWPAEIRVQHGKEPHIHKLNEMLETRIHSWAKKHGNKLPEDIVVYRNSEGEHEPWVEKEVCLIKDACRAAKLTVQDNLPRITVVLVDENYGAQLLPTADTECHRSGSPLAGTVVDRGLTVPRQWDFFLRSHNSTQGLNGPTRYFVVFDEVFRKSHPGHVKLNTTIVNIYGGPWLTKSYVKRVAVMATKAHGLCDAGFYLKNATGITRANIPEGSQIMTTPLSLRHGSTSTEEYSQPITVFHSASITSPTSLDGQQSTSSGNFLSNPLSTTSQHKTNSLSSSRDLIKVTTVASLPSARPAVTQLSELSPDLSEIRKLQTVSPTKTEDVHIAITNPSTRTFNHFSGAQSFINLPPTRSERISLLSTIRTNTAKDIKAAVLNTSFENSFPVQSTPYLEGQERTTIYSKHSSLRYCRPPKRKVLCQLITATHSVFTTLSIITSSPISSYPSGTEFSPSPSVQGSLRGDSTASTSSSTSDGSAAKHTVTITSVGVAVGSIASGGLIFLILVAWVRRRRGKKSQMHDKDQVRTTLAPPRSKVTARRRDFPVPSSVYSRPP</sequence>
<keyword evidence="2" id="KW-0472">Membrane</keyword>
<feature type="region of interest" description="Disordered" evidence="1">
    <location>
        <begin position="588"/>
        <end position="625"/>
    </location>
</feature>
<evidence type="ECO:0000313" key="4">
    <source>
        <dbReference type="EMBL" id="OQD73985.1"/>
    </source>
</evidence>
<proteinExistence type="predicted"/>
<feature type="compositionally biased region" description="Low complexity" evidence="1">
    <location>
        <begin position="608"/>
        <end position="624"/>
    </location>
</feature>
<feature type="transmembrane region" description="Helical" evidence="2">
    <location>
        <begin position="633"/>
        <end position="654"/>
    </location>
</feature>
<dbReference type="InterPro" id="IPR036397">
    <property type="entry name" value="RNaseH_sf"/>
</dbReference>
<dbReference type="AlphaFoldDB" id="A0A1V6PAI4"/>
<feature type="region of interest" description="Disordered" evidence="1">
    <location>
        <begin position="660"/>
        <end position="699"/>
    </location>
</feature>
<accession>A0A1V6PAI4</accession>
<dbReference type="GO" id="GO:0003676">
    <property type="term" value="F:nucleic acid binding"/>
    <property type="evidence" value="ECO:0007669"/>
    <property type="project" value="InterPro"/>
</dbReference>
<dbReference type="Gene3D" id="3.40.50.2300">
    <property type="match status" value="1"/>
</dbReference>
<dbReference type="Proteomes" id="UP000191672">
    <property type="component" value="Unassembled WGS sequence"/>
</dbReference>
<evidence type="ECO:0000259" key="3">
    <source>
        <dbReference type="PROSITE" id="PS50822"/>
    </source>
</evidence>
<feature type="compositionally biased region" description="Polar residues" evidence="1">
    <location>
        <begin position="594"/>
        <end position="604"/>
    </location>
</feature>
<dbReference type="InterPro" id="IPR003165">
    <property type="entry name" value="Piwi"/>
</dbReference>
<evidence type="ECO:0000256" key="1">
    <source>
        <dbReference type="SAM" id="MobiDB-lite"/>
    </source>
</evidence>
<evidence type="ECO:0000313" key="5">
    <source>
        <dbReference type="Proteomes" id="UP000191672"/>
    </source>
</evidence>
<dbReference type="STRING" id="416450.A0A1V6PAI4"/>